<proteinExistence type="predicted"/>
<gene>
    <name evidence="1" type="ORF">SAMN05421849_1309</name>
</gene>
<sequence>MGFGSGEQRCRWEIPPALLSSSTILPLTITGKPRTSCTPRAAGLRAQNVANAGIKRPVHCALDDPRINARCIGSPSLCPQPRKGAPRAGRDLAGRPAQADRLCWASGCIDLSRGAGTKEYRSTSVSTANRLGQPMGHRPPRFAVGERRHCLPGRTSWPCDTGSPLWARGRSLARPADNRSDCSISRPIQHSRPCNDAIMFSVGGPTDRGFWPTGR</sequence>
<accession>A0A1R3WUH8</accession>
<evidence type="ECO:0000313" key="2">
    <source>
        <dbReference type="Proteomes" id="UP000192455"/>
    </source>
</evidence>
<evidence type="ECO:0000313" key="1">
    <source>
        <dbReference type="EMBL" id="SIT80423.1"/>
    </source>
</evidence>
<dbReference type="AlphaFoldDB" id="A0A1R3WUH8"/>
<protein>
    <submittedName>
        <fullName evidence="1">Uncharacterized protein</fullName>
    </submittedName>
</protein>
<organism evidence="1 2">
    <name type="scientific">Pontibaca methylaminivorans</name>
    <dbReference type="NCBI Taxonomy" id="515897"/>
    <lineage>
        <taxon>Bacteria</taxon>
        <taxon>Pseudomonadati</taxon>
        <taxon>Pseudomonadota</taxon>
        <taxon>Alphaproteobacteria</taxon>
        <taxon>Rhodobacterales</taxon>
        <taxon>Roseobacteraceae</taxon>
        <taxon>Pontibaca</taxon>
    </lineage>
</organism>
<keyword evidence="2" id="KW-1185">Reference proteome</keyword>
<name>A0A1R3WUH8_9RHOB</name>
<dbReference type="Proteomes" id="UP000192455">
    <property type="component" value="Unassembled WGS sequence"/>
</dbReference>
<dbReference type="EMBL" id="FTPS01000001">
    <property type="protein sequence ID" value="SIT80423.1"/>
    <property type="molecule type" value="Genomic_DNA"/>
</dbReference>
<reference evidence="1 2" key="1">
    <citation type="submission" date="2017-01" db="EMBL/GenBank/DDBJ databases">
        <authorList>
            <person name="Mah S.A."/>
            <person name="Swanson W.J."/>
            <person name="Moy G.W."/>
            <person name="Vacquier V.D."/>
        </authorList>
    </citation>
    <scope>NUCLEOTIDE SEQUENCE [LARGE SCALE GENOMIC DNA]</scope>
    <source>
        <strain evidence="1 2">DSM 21219</strain>
    </source>
</reference>